<name>A0A3N4IGY9_ASCIM</name>
<protein>
    <submittedName>
        <fullName evidence="2">Uncharacterized protein</fullName>
    </submittedName>
</protein>
<dbReference type="AlphaFoldDB" id="A0A3N4IGY9"/>
<gene>
    <name evidence="2" type="ORF">BJ508DRAFT_323944</name>
</gene>
<evidence type="ECO:0000313" key="2">
    <source>
        <dbReference type="EMBL" id="RPA83948.1"/>
    </source>
</evidence>
<sequence>MKLPVAFMSFNEPSDDPSRSRPVQGLGAILFQFSLPSSTPPASVVSPLSPAQQVLGLLNGAPSSANSDPTFTSSTIHLSQPSVSSASPSIVASLGPENQCTPLGLKICAFKSSLVNQFSHFRNTYASYSYSFSPRHHYILTALSQLLTVLILFTLLVFAFSAVANHFSRSSSASKYGYNKPHKRMFSLRNIKFFPGSQWTSKHLFIAVLCIGLTYWLYLDFHSVGPAYSHDFSDDRTVNGWTAKIPGKSNNPYEVAAEGKAHESVVKRAREVTW</sequence>
<organism evidence="2 3">
    <name type="scientific">Ascobolus immersus RN42</name>
    <dbReference type="NCBI Taxonomy" id="1160509"/>
    <lineage>
        <taxon>Eukaryota</taxon>
        <taxon>Fungi</taxon>
        <taxon>Dikarya</taxon>
        <taxon>Ascomycota</taxon>
        <taxon>Pezizomycotina</taxon>
        <taxon>Pezizomycetes</taxon>
        <taxon>Pezizales</taxon>
        <taxon>Ascobolaceae</taxon>
        <taxon>Ascobolus</taxon>
    </lineage>
</organism>
<keyword evidence="3" id="KW-1185">Reference proteome</keyword>
<dbReference type="Proteomes" id="UP000275078">
    <property type="component" value="Unassembled WGS sequence"/>
</dbReference>
<keyword evidence="1" id="KW-1133">Transmembrane helix</keyword>
<accession>A0A3N4IGY9</accession>
<keyword evidence="1" id="KW-0472">Membrane</keyword>
<keyword evidence="1" id="KW-0812">Transmembrane</keyword>
<feature type="transmembrane region" description="Helical" evidence="1">
    <location>
        <begin position="203"/>
        <end position="219"/>
    </location>
</feature>
<proteinExistence type="predicted"/>
<evidence type="ECO:0000313" key="3">
    <source>
        <dbReference type="Proteomes" id="UP000275078"/>
    </source>
</evidence>
<reference evidence="2 3" key="1">
    <citation type="journal article" date="2018" name="Nat. Ecol. Evol.">
        <title>Pezizomycetes genomes reveal the molecular basis of ectomycorrhizal truffle lifestyle.</title>
        <authorList>
            <person name="Murat C."/>
            <person name="Payen T."/>
            <person name="Noel B."/>
            <person name="Kuo A."/>
            <person name="Morin E."/>
            <person name="Chen J."/>
            <person name="Kohler A."/>
            <person name="Krizsan K."/>
            <person name="Balestrini R."/>
            <person name="Da Silva C."/>
            <person name="Montanini B."/>
            <person name="Hainaut M."/>
            <person name="Levati E."/>
            <person name="Barry K.W."/>
            <person name="Belfiori B."/>
            <person name="Cichocki N."/>
            <person name="Clum A."/>
            <person name="Dockter R.B."/>
            <person name="Fauchery L."/>
            <person name="Guy J."/>
            <person name="Iotti M."/>
            <person name="Le Tacon F."/>
            <person name="Lindquist E.A."/>
            <person name="Lipzen A."/>
            <person name="Malagnac F."/>
            <person name="Mello A."/>
            <person name="Molinier V."/>
            <person name="Miyauchi S."/>
            <person name="Poulain J."/>
            <person name="Riccioni C."/>
            <person name="Rubini A."/>
            <person name="Sitrit Y."/>
            <person name="Splivallo R."/>
            <person name="Traeger S."/>
            <person name="Wang M."/>
            <person name="Zifcakova L."/>
            <person name="Wipf D."/>
            <person name="Zambonelli A."/>
            <person name="Paolocci F."/>
            <person name="Nowrousian M."/>
            <person name="Ottonello S."/>
            <person name="Baldrian P."/>
            <person name="Spatafora J.W."/>
            <person name="Henrissat B."/>
            <person name="Nagy L.G."/>
            <person name="Aury J.M."/>
            <person name="Wincker P."/>
            <person name="Grigoriev I.V."/>
            <person name="Bonfante P."/>
            <person name="Martin F.M."/>
        </authorList>
    </citation>
    <scope>NUCLEOTIDE SEQUENCE [LARGE SCALE GENOMIC DNA]</scope>
    <source>
        <strain evidence="2 3">RN42</strain>
    </source>
</reference>
<evidence type="ECO:0000256" key="1">
    <source>
        <dbReference type="SAM" id="Phobius"/>
    </source>
</evidence>
<feature type="transmembrane region" description="Helical" evidence="1">
    <location>
        <begin position="138"/>
        <end position="164"/>
    </location>
</feature>
<dbReference type="EMBL" id="ML119661">
    <property type="protein sequence ID" value="RPA83948.1"/>
    <property type="molecule type" value="Genomic_DNA"/>
</dbReference>